<reference evidence="2" key="1">
    <citation type="submission" date="2020-07" db="EMBL/GenBank/DDBJ databases">
        <title>Huge and variable diversity of episymbiotic CPR bacteria and DPANN archaea in groundwater ecosystems.</title>
        <authorList>
            <person name="He C.Y."/>
            <person name="Keren R."/>
            <person name="Whittaker M."/>
            <person name="Farag I.F."/>
            <person name="Doudna J."/>
            <person name="Cate J.H.D."/>
            <person name="Banfield J.F."/>
        </authorList>
    </citation>
    <scope>NUCLEOTIDE SEQUENCE</scope>
    <source>
        <strain evidence="2">NC_groundwater_763_Ag_S-0.2um_68_21</strain>
    </source>
</reference>
<dbReference type="InterPro" id="IPR050664">
    <property type="entry name" value="Octanoyltrans_LipM/LipL"/>
</dbReference>
<gene>
    <name evidence="2" type="ORF">HYZ11_07625</name>
</gene>
<accession>A0A932HZR9</accession>
<dbReference type="InterPro" id="IPR045864">
    <property type="entry name" value="aa-tRNA-synth_II/BPL/LPL"/>
</dbReference>
<keyword evidence="2" id="KW-0436">Ligase</keyword>
<evidence type="ECO:0000313" key="3">
    <source>
        <dbReference type="Proteomes" id="UP000782312"/>
    </source>
</evidence>
<evidence type="ECO:0000313" key="2">
    <source>
        <dbReference type="EMBL" id="MBI3127458.1"/>
    </source>
</evidence>
<evidence type="ECO:0000259" key="1">
    <source>
        <dbReference type="PROSITE" id="PS51733"/>
    </source>
</evidence>
<comment type="caution">
    <text evidence="2">The sequence shown here is derived from an EMBL/GenBank/DDBJ whole genome shotgun (WGS) entry which is preliminary data.</text>
</comment>
<dbReference type="CDD" id="cd16443">
    <property type="entry name" value="LplA"/>
    <property type="match status" value="1"/>
</dbReference>
<dbReference type="SUPFAM" id="SSF55681">
    <property type="entry name" value="Class II aaRS and biotin synthetases"/>
    <property type="match status" value="1"/>
</dbReference>
<dbReference type="Gene3D" id="3.30.930.10">
    <property type="entry name" value="Bira Bifunctional Protein, Domain 2"/>
    <property type="match status" value="1"/>
</dbReference>
<dbReference type="AlphaFoldDB" id="A0A932HZR9"/>
<dbReference type="PANTHER" id="PTHR43679">
    <property type="entry name" value="OCTANOYLTRANSFERASE LIPM-RELATED"/>
    <property type="match status" value="1"/>
</dbReference>
<dbReference type="PANTHER" id="PTHR43679:SF2">
    <property type="entry name" value="OCTANOYL-[GCVH]:PROTEIN N-OCTANOYLTRANSFERASE"/>
    <property type="match status" value="1"/>
</dbReference>
<dbReference type="GO" id="GO:0016874">
    <property type="term" value="F:ligase activity"/>
    <property type="evidence" value="ECO:0007669"/>
    <property type="project" value="UniProtKB-KW"/>
</dbReference>
<organism evidence="2 3">
    <name type="scientific">Tectimicrobiota bacterium</name>
    <dbReference type="NCBI Taxonomy" id="2528274"/>
    <lineage>
        <taxon>Bacteria</taxon>
        <taxon>Pseudomonadati</taxon>
        <taxon>Nitrospinota/Tectimicrobiota group</taxon>
        <taxon>Candidatus Tectimicrobiota</taxon>
    </lineage>
</organism>
<name>A0A932HZR9_UNCTE</name>
<dbReference type="InterPro" id="IPR004143">
    <property type="entry name" value="BPL_LPL_catalytic"/>
</dbReference>
<dbReference type="PROSITE" id="PS51733">
    <property type="entry name" value="BPL_LPL_CATALYTIC"/>
    <property type="match status" value="1"/>
</dbReference>
<dbReference type="Proteomes" id="UP000782312">
    <property type="component" value="Unassembled WGS sequence"/>
</dbReference>
<feature type="domain" description="BPL/LPL catalytic" evidence="1">
    <location>
        <begin position="22"/>
        <end position="224"/>
    </location>
</feature>
<protein>
    <submittedName>
        <fullName evidence="2">Lipoate--protein ligase family protein</fullName>
    </submittedName>
</protein>
<proteinExistence type="predicted"/>
<dbReference type="EMBL" id="JACPUR010000017">
    <property type="protein sequence ID" value="MBI3127458.1"/>
    <property type="molecule type" value="Genomic_DNA"/>
</dbReference>
<dbReference type="Pfam" id="PF21948">
    <property type="entry name" value="LplA-B_cat"/>
    <property type="match status" value="1"/>
</dbReference>
<sequence length="254" mass="27014">MAVDEALLEACRAGLASGRPAGEIGAVFRVYAWTPPALSLGRSQSAGRDVDLEALKREGIDLCRRLTGGRAVLHDRELTYSLIGPEALLGRTIGETYRRVSEGLAGGLRRLGVPVEMAPPAAAPHASHGSCFATTSVWELAVGGRKVVGSAQCRMGGAVLQHGSVLLRNPEARLAGLLRPRGRQGPPAPAYAVGIEEVLGREVPFRELARLLKEGLEAALGMEFRESALDPAERARAEAIARDRYGNPAWTLAR</sequence>